<dbReference type="EMBL" id="JH816401">
    <property type="protein sequence ID" value="EKC24992.1"/>
    <property type="molecule type" value="Genomic_DNA"/>
</dbReference>
<reference evidence="1" key="1">
    <citation type="journal article" date="2012" name="Nature">
        <title>The oyster genome reveals stress adaptation and complexity of shell formation.</title>
        <authorList>
            <person name="Zhang G."/>
            <person name="Fang X."/>
            <person name="Guo X."/>
            <person name="Li L."/>
            <person name="Luo R."/>
            <person name="Xu F."/>
            <person name="Yang P."/>
            <person name="Zhang L."/>
            <person name="Wang X."/>
            <person name="Qi H."/>
            <person name="Xiong Z."/>
            <person name="Que H."/>
            <person name="Xie Y."/>
            <person name="Holland P.W."/>
            <person name="Paps J."/>
            <person name="Zhu Y."/>
            <person name="Wu F."/>
            <person name="Chen Y."/>
            <person name="Wang J."/>
            <person name="Peng C."/>
            <person name="Meng J."/>
            <person name="Yang L."/>
            <person name="Liu J."/>
            <person name="Wen B."/>
            <person name="Zhang N."/>
            <person name="Huang Z."/>
            <person name="Zhu Q."/>
            <person name="Feng Y."/>
            <person name="Mount A."/>
            <person name="Hedgecock D."/>
            <person name="Xu Z."/>
            <person name="Liu Y."/>
            <person name="Domazet-Loso T."/>
            <person name="Du Y."/>
            <person name="Sun X."/>
            <person name="Zhang S."/>
            <person name="Liu B."/>
            <person name="Cheng P."/>
            <person name="Jiang X."/>
            <person name="Li J."/>
            <person name="Fan D."/>
            <person name="Wang W."/>
            <person name="Fu W."/>
            <person name="Wang T."/>
            <person name="Wang B."/>
            <person name="Zhang J."/>
            <person name="Peng Z."/>
            <person name="Li Y."/>
            <person name="Li N."/>
            <person name="Wang J."/>
            <person name="Chen M."/>
            <person name="He Y."/>
            <person name="Tan F."/>
            <person name="Song X."/>
            <person name="Zheng Q."/>
            <person name="Huang R."/>
            <person name="Yang H."/>
            <person name="Du X."/>
            <person name="Chen L."/>
            <person name="Yang M."/>
            <person name="Gaffney P.M."/>
            <person name="Wang S."/>
            <person name="Luo L."/>
            <person name="She Z."/>
            <person name="Ming Y."/>
            <person name="Huang W."/>
            <person name="Zhang S."/>
            <person name="Huang B."/>
            <person name="Zhang Y."/>
            <person name="Qu T."/>
            <person name="Ni P."/>
            <person name="Miao G."/>
            <person name="Wang J."/>
            <person name="Wang Q."/>
            <person name="Steinberg C.E."/>
            <person name="Wang H."/>
            <person name="Li N."/>
            <person name="Qian L."/>
            <person name="Zhang G."/>
            <person name="Li Y."/>
            <person name="Yang H."/>
            <person name="Liu X."/>
            <person name="Wang J."/>
            <person name="Yin Y."/>
            <person name="Wang J."/>
        </authorList>
    </citation>
    <scope>NUCLEOTIDE SEQUENCE [LARGE SCALE GENOMIC DNA]</scope>
    <source>
        <strain evidence="1">05x7-T-G4-1.051#20</strain>
    </source>
</reference>
<name>K1PLW0_MAGGI</name>
<gene>
    <name evidence="1" type="ORF">CGI_10024049</name>
</gene>
<evidence type="ECO:0000313" key="1">
    <source>
        <dbReference type="EMBL" id="EKC24992.1"/>
    </source>
</evidence>
<dbReference type="InParanoid" id="K1PLW0"/>
<sequence length="190" mass="21212">MALAVSIRPPERRKYGRTRSFHGWSSFESLEWETGSEPRCQNTKHQKNIVKRLESGFELDHMPTYKEYHGPVSITDINEGILGFSGCMAVVANFGDHDKGWAFYLCLAASCYVILEIVLCCCMLCMRAKNGEQNGGGGESGQEVTQYRNDNSAGGMVVGQTMEHHQIGVSSTGEIIVRKLQFTRIFHISL</sequence>
<dbReference type="AlphaFoldDB" id="K1PLW0"/>
<proteinExistence type="predicted"/>
<dbReference type="HOGENOM" id="CLU_1429295_0_0_1"/>
<organism evidence="1">
    <name type="scientific">Magallana gigas</name>
    <name type="common">Pacific oyster</name>
    <name type="synonym">Crassostrea gigas</name>
    <dbReference type="NCBI Taxonomy" id="29159"/>
    <lineage>
        <taxon>Eukaryota</taxon>
        <taxon>Metazoa</taxon>
        <taxon>Spiralia</taxon>
        <taxon>Lophotrochozoa</taxon>
        <taxon>Mollusca</taxon>
        <taxon>Bivalvia</taxon>
        <taxon>Autobranchia</taxon>
        <taxon>Pteriomorphia</taxon>
        <taxon>Ostreida</taxon>
        <taxon>Ostreoidea</taxon>
        <taxon>Ostreidae</taxon>
        <taxon>Magallana</taxon>
    </lineage>
</organism>
<accession>K1PLW0</accession>
<protein>
    <submittedName>
        <fullName evidence="1">Uncharacterized protein</fullName>
    </submittedName>
</protein>